<feature type="compositionally biased region" description="Basic and acidic residues" evidence="1">
    <location>
        <begin position="279"/>
        <end position="288"/>
    </location>
</feature>
<reference evidence="4" key="1">
    <citation type="submission" date="2023-07" db="EMBL/GenBank/DDBJ databases">
        <title>30 novel species of actinomycetes from the DSMZ collection.</title>
        <authorList>
            <person name="Nouioui I."/>
        </authorList>
    </citation>
    <scope>NUCLEOTIDE SEQUENCE [LARGE SCALE GENOMIC DNA]</scope>
    <source>
        <strain evidence="4">DSM 44399</strain>
    </source>
</reference>
<evidence type="ECO:0000313" key="4">
    <source>
        <dbReference type="Proteomes" id="UP001183176"/>
    </source>
</evidence>
<evidence type="ECO:0000259" key="2">
    <source>
        <dbReference type="Pfam" id="PF00668"/>
    </source>
</evidence>
<dbReference type="Pfam" id="PF00668">
    <property type="entry name" value="Condensation"/>
    <property type="match status" value="1"/>
</dbReference>
<evidence type="ECO:0000256" key="1">
    <source>
        <dbReference type="SAM" id="MobiDB-lite"/>
    </source>
</evidence>
<feature type="compositionally biased region" description="Basic residues" evidence="1">
    <location>
        <begin position="292"/>
        <end position="307"/>
    </location>
</feature>
<feature type="region of interest" description="Disordered" evidence="1">
    <location>
        <begin position="273"/>
        <end position="321"/>
    </location>
</feature>
<feature type="domain" description="Condensation" evidence="2">
    <location>
        <begin position="9"/>
        <end position="280"/>
    </location>
</feature>
<dbReference type="RefSeq" id="WP_311423463.1">
    <property type="nucleotide sequence ID" value="NZ_JAVREH010000016.1"/>
</dbReference>
<dbReference type="Proteomes" id="UP001183176">
    <property type="component" value="Unassembled WGS sequence"/>
</dbReference>
<dbReference type="InterPro" id="IPR023213">
    <property type="entry name" value="CAT-like_dom_sf"/>
</dbReference>
<dbReference type="Gene3D" id="3.30.559.10">
    <property type="entry name" value="Chloramphenicol acetyltransferase-like domain"/>
    <property type="match status" value="1"/>
</dbReference>
<organism evidence="3 4">
    <name type="scientific">Jatrophihabitans lederbergiae</name>
    <dbReference type="NCBI Taxonomy" id="3075547"/>
    <lineage>
        <taxon>Bacteria</taxon>
        <taxon>Bacillati</taxon>
        <taxon>Actinomycetota</taxon>
        <taxon>Actinomycetes</taxon>
        <taxon>Jatrophihabitantales</taxon>
        <taxon>Jatrophihabitantaceae</taxon>
        <taxon>Jatrophihabitans</taxon>
    </lineage>
</organism>
<proteinExistence type="predicted"/>
<dbReference type="InterPro" id="IPR001242">
    <property type="entry name" value="Condensation_dom"/>
</dbReference>
<feature type="compositionally biased region" description="Low complexity" evidence="1">
    <location>
        <begin position="308"/>
        <end position="321"/>
    </location>
</feature>
<evidence type="ECO:0000313" key="3">
    <source>
        <dbReference type="EMBL" id="MDT0262312.1"/>
    </source>
</evidence>
<dbReference type="SUPFAM" id="SSF52777">
    <property type="entry name" value="CoA-dependent acyltransferases"/>
    <property type="match status" value="2"/>
</dbReference>
<dbReference type="PANTHER" id="PTHR45527:SF1">
    <property type="entry name" value="FATTY ACID SYNTHASE"/>
    <property type="match status" value="1"/>
</dbReference>
<protein>
    <submittedName>
        <fullName evidence="3">Condensation domain-containing protein</fullName>
    </submittedName>
</protein>
<dbReference type="Gene3D" id="3.30.559.30">
    <property type="entry name" value="Nonribosomal peptide synthetase, condensation domain"/>
    <property type="match status" value="1"/>
</dbReference>
<name>A0ABU2JBI1_9ACTN</name>
<dbReference type="PANTHER" id="PTHR45527">
    <property type="entry name" value="NONRIBOSOMAL PEPTIDE SYNTHETASE"/>
    <property type="match status" value="1"/>
</dbReference>
<dbReference type="EMBL" id="JAVREH010000016">
    <property type="protein sequence ID" value="MDT0262312.1"/>
    <property type="molecule type" value="Genomic_DNA"/>
</dbReference>
<sequence length="321" mass="34307">MNAASGLVVAASHAQQRLWFLHHAAADRNALTLSGGVRISGALDPADVAAAVRSAGTRHEVLRSAFRMLDGVLYQEITTAPPEVACVDVSADPARVEVLAAADAGEPFDLTRAPLIRFTLVRVGPEQHVLLVSAHHVITDAWSLELLTAEVAAGLRARREGHHLSATPPELQYADYAAWQDEQLASEEFAEQVSWWQHQLAGAPRLVLPSTRVPAGPSPVVAGLSLVLDQGRTAALRAIAEGAGGSMSTTLLATFHATFARLTRQHDLVLGSTVAGRTDQPRHRDDAGLVRQHGRRPAADRRHRRFLPARGPGSPGLRPGL</sequence>
<gene>
    <name evidence="3" type="ORF">RM423_13020</name>
</gene>
<keyword evidence="4" id="KW-1185">Reference proteome</keyword>
<comment type="caution">
    <text evidence="3">The sequence shown here is derived from an EMBL/GenBank/DDBJ whole genome shotgun (WGS) entry which is preliminary data.</text>
</comment>
<accession>A0ABU2JBI1</accession>